<accession>A0A0P1AT23</accession>
<organism evidence="1 2">
    <name type="scientific">Plasmopara halstedii</name>
    <name type="common">Downy mildew of sunflower</name>
    <dbReference type="NCBI Taxonomy" id="4781"/>
    <lineage>
        <taxon>Eukaryota</taxon>
        <taxon>Sar</taxon>
        <taxon>Stramenopiles</taxon>
        <taxon>Oomycota</taxon>
        <taxon>Peronosporomycetes</taxon>
        <taxon>Peronosporales</taxon>
        <taxon>Peronosporaceae</taxon>
        <taxon>Plasmopara</taxon>
    </lineage>
</organism>
<dbReference type="RefSeq" id="XP_024581685.1">
    <property type="nucleotide sequence ID" value="XM_024716048.1"/>
</dbReference>
<dbReference type="Proteomes" id="UP000054928">
    <property type="component" value="Unassembled WGS sequence"/>
</dbReference>
<evidence type="ECO:0000313" key="2">
    <source>
        <dbReference type="Proteomes" id="UP000054928"/>
    </source>
</evidence>
<protein>
    <submittedName>
        <fullName evidence="1">Uncharacterized protein</fullName>
    </submittedName>
</protein>
<dbReference type="GeneID" id="36396676"/>
<name>A0A0P1AT23_PLAHL</name>
<proteinExistence type="predicted"/>
<evidence type="ECO:0000313" key="1">
    <source>
        <dbReference type="EMBL" id="CEG45316.1"/>
    </source>
</evidence>
<dbReference type="AlphaFoldDB" id="A0A0P1AT23"/>
<reference evidence="2" key="1">
    <citation type="submission" date="2014-09" db="EMBL/GenBank/DDBJ databases">
        <authorList>
            <person name="Sharma Rahul"/>
            <person name="Thines Marco"/>
        </authorList>
    </citation>
    <scope>NUCLEOTIDE SEQUENCE [LARGE SCALE GENOMIC DNA]</scope>
</reference>
<dbReference type="EMBL" id="CCYD01001572">
    <property type="protein sequence ID" value="CEG45316.1"/>
    <property type="molecule type" value="Genomic_DNA"/>
</dbReference>
<sequence>MFIDDQAERVNHIESDDNHPLFWGMAKTFCGLVAKKLGSACNFMLHEGRSRRFTVFQITCFTTAV</sequence>
<keyword evidence="2" id="KW-1185">Reference proteome</keyword>